<dbReference type="Proteomes" id="UP000734854">
    <property type="component" value="Unassembled WGS sequence"/>
</dbReference>
<evidence type="ECO:0000313" key="3">
    <source>
        <dbReference type="Proteomes" id="UP000734854"/>
    </source>
</evidence>
<organism evidence="2 3">
    <name type="scientific">Zingiber officinale</name>
    <name type="common">Ginger</name>
    <name type="synonym">Amomum zingiber</name>
    <dbReference type="NCBI Taxonomy" id="94328"/>
    <lineage>
        <taxon>Eukaryota</taxon>
        <taxon>Viridiplantae</taxon>
        <taxon>Streptophyta</taxon>
        <taxon>Embryophyta</taxon>
        <taxon>Tracheophyta</taxon>
        <taxon>Spermatophyta</taxon>
        <taxon>Magnoliopsida</taxon>
        <taxon>Liliopsida</taxon>
        <taxon>Zingiberales</taxon>
        <taxon>Zingiberaceae</taxon>
        <taxon>Zingiber</taxon>
    </lineage>
</organism>
<protein>
    <submittedName>
        <fullName evidence="2">Uncharacterized protein</fullName>
    </submittedName>
</protein>
<proteinExistence type="predicted"/>
<feature type="coiled-coil region" evidence="1">
    <location>
        <begin position="161"/>
        <end position="188"/>
    </location>
</feature>
<comment type="caution">
    <text evidence="2">The sequence shown here is derived from an EMBL/GenBank/DDBJ whole genome shotgun (WGS) entry which is preliminary data.</text>
</comment>
<dbReference type="PANTHER" id="PTHR35500">
    <property type="entry name" value="OS03G0108700 PROTEIN"/>
    <property type="match status" value="1"/>
</dbReference>
<keyword evidence="3" id="KW-1185">Reference proteome</keyword>
<evidence type="ECO:0000313" key="2">
    <source>
        <dbReference type="EMBL" id="KAG6508828.1"/>
    </source>
</evidence>
<evidence type="ECO:0000256" key="1">
    <source>
        <dbReference type="SAM" id="Coils"/>
    </source>
</evidence>
<accession>A0A8J5GY11</accession>
<keyword evidence="1" id="KW-0175">Coiled coil</keyword>
<reference evidence="2 3" key="1">
    <citation type="submission" date="2020-08" db="EMBL/GenBank/DDBJ databases">
        <title>Plant Genome Project.</title>
        <authorList>
            <person name="Zhang R.-G."/>
        </authorList>
    </citation>
    <scope>NUCLEOTIDE SEQUENCE [LARGE SCALE GENOMIC DNA]</scope>
    <source>
        <tissue evidence="2">Rhizome</tissue>
    </source>
</reference>
<dbReference type="AlphaFoldDB" id="A0A8J5GY11"/>
<dbReference type="PANTHER" id="PTHR35500:SF1">
    <property type="entry name" value="OS03G0108700 PROTEIN"/>
    <property type="match status" value="1"/>
</dbReference>
<gene>
    <name evidence="2" type="ORF">ZIOFF_034210</name>
</gene>
<name>A0A8J5GY11_ZINOF</name>
<sequence length="247" mass="27836">MKREVDGGAVGERSTAAPWARGHWRHCEREVTSRAQGHRGLRPHERDVVVACSLANATLLYLVTSRAQGFIDLKVEMDVLQKRIKIMEASGDEGDEGQGSGKQMTEMGSQDVEEHFQRIFEKVERYTHQVEELLEAGRTLFKNLSPEFEERLISSVTLAILSIHKEQIEKWQDEIKDLQSRHAANEAAAALLGNAHQLLRSSPQFSIHATSILRDSEVKSFKSKPEMFAYAMPSAHRIHDLVQQAAV</sequence>
<dbReference type="EMBL" id="JACMSC010000009">
    <property type="protein sequence ID" value="KAG6508828.1"/>
    <property type="molecule type" value="Genomic_DNA"/>
</dbReference>